<dbReference type="SUPFAM" id="SSF46785">
    <property type="entry name" value="Winged helix' DNA-binding domain"/>
    <property type="match status" value="1"/>
</dbReference>
<evidence type="ECO:0000256" key="4">
    <source>
        <dbReference type="ARBA" id="ARBA00022723"/>
    </source>
</evidence>
<evidence type="ECO:0000256" key="16">
    <source>
        <dbReference type="NCBIfam" id="TIGR01389"/>
    </source>
</evidence>
<organism evidence="20 21">
    <name type="scientific">Flagellimonas meridianipacifica</name>
    <dbReference type="NCBI Taxonomy" id="1080225"/>
    <lineage>
        <taxon>Bacteria</taxon>
        <taxon>Pseudomonadati</taxon>
        <taxon>Bacteroidota</taxon>
        <taxon>Flavobacteriia</taxon>
        <taxon>Flavobacteriales</taxon>
        <taxon>Flavobacteriaceae</taxon>
        <taxon>Flagellimonas</taxon>
    </lineage>
</organism>
<keyword evidence="13" id="KW-0234">DNA repair</keyword>
<keyword evidence="8 20" id="KW-0347">Helicase</keyword>
<evidence type="ECO:0000256" key="9">
    <source>
        <dbReference type="ARBA" id="ARBA00022833"/>
    </source>
</evidence>
<evidence type="ECO:0000256" key="2">
    <source>
        <dbReference type="ARBA" id="ARBA00001947"/>
    </source>
</evidence>
<dbReference type="GO" id="GO:0006281">
    <property type="term" value="P:DNA repair"/>
    <property type="evidence" value="ECO:0007669"/>
    <property type="project" value="UniProtKB-KW"/>
</dbReference>
<dbReference type="Pfam" id="PF00570">
    <property type="entry name" value="HRDC"/>
    <property type="match status" value="1"/>
</dbReference>
<keyword evidence="7" id="KW-0378">Hydrolase</keyword>
<evidence type="ECO:0000256" key="15">
    <source>
        <dbReference type="ARBA" id="ARBA00034617"/>
    </source>
</evidence>
<evidence type="ECO:0000259" key="19">
    <source>
        <dbReference type="PROSITE" id="PS51194"/>
    </source>
</evidence>
<evidence type="ECO:0000256" key="12">
    <source>
        <dbReference type="ARBA" id="ARBA00023172"/>
    </source>
</evidence>
<dbReference type="Proteomes" id="UP000237640">
    <property type="component" value="Unassembled WGS sequence"/>
</dbReference>
<dbReference type="GO" id="GO:0006310">
    <property type="term" value="P:DNA recombination"/>
    <property type="evidence" value="ECO:0007669"/>
    <property type="project" value="UniProtKB-UniRule"/>
</dbReference>
<evidence type="ECO:0000256" key="1">
    <source>
        <dbReference type="ARBA" id="ARBA00001946"/>
    </source>
</evidence>
<dbReference type="GO" id="GO:0009378">
    <property type="term" value="F:four-way junction helicase activity"/>
    <property type="evidence" value="ECO:0007669"/>
    <property type="project" value="TreeGrafter"/>
</dbReference>
<dbReference type="InterPro" id="IPR036388">
    <property type="entry name" value="WH-like_DNA-bd_sf"/>
</dbReference>
<evidence type="ECO:0000256" key="3">
    <source>
        <dbReference type="ARBA" id="ARBA00005446"/>
    </source>
</evidence>
<dbReference type="InterPro" id="IPR018982">
    <property type="entry name" value="RQC_domain"/>
</dbReference>
<evidence type="ECO:0000259" key="17">
    <source>
        <dbReference type="PROSITE" id="PS50967"/>
    </source>
</evidence>
<dbReference type="GO" id="GO:0005524">
    <property type="term" value="F:ATP binding"/>
    <property type="evidence" value="ECO:0007669"/>
    <property type="project" value="UniProtKB-KW"/>
</dbReference>
<proteinExistence type="inferred from homology"/>
<evidence type="ECO:0000256" key="6">
    <source>
        <dbReference type="ARBA" id="ARBA00022763"/>
    </source>
</evidence>
<dbReference type="Pfam" id="PF16124">
    <property type="entry name" value="RecQ_Zn_bind"/>
    <property type="match status" value="1"/>
</dbReference>
<dbReference type="InterPro" id="IPR011545">
    <property type="entry name" value="DEAD/DEAH_box_helicase_dom"/>
</dbReference>
<dbReference type="GO" id="GO:0005737">
    <property type="term" value="C:cytoplasm"/>
    <property type="evidence" value="ECO:0007669"/>
    <property type="project" value="TreeGrafter"/>
</dbReference>
<dbReference type="InterPro" id="IPR027417">
    <property type="entry name" value="P-loop_NTPase"/>
</dbReference>
<dbReference type="InterPro" id="IPR032284">
    <property type="entry name" value="RecQ_Zn-bd"/>
</dbReference>
<dbReference type="CDD" id="cd18794">
    <property type="entry name" value="SF2_C_RecQ"/>
    <property type="match status" value="1"/>
</dbReference>
<evidence type="ECO:0000256" key="10">
    <source>
        <dbReference type="ARBA" id="ARBA00022840"/>
    </source>
</evidence>
<feature type="domain" description="Helicase ATP-binding" evidence="18">
    <location>
        <begin position="29"/>
        <end position="201"/>
    </location>
</feature>
<dbReference type="InterPro" id="IPR044876">
    <property type="entry name" value="HRDC_dom_sf"/>
</dbReference>
<dbReference type="PROSITE" id="PS50967">
    <property type="entry name" value="HRDC"/>
    <property type="match status" value="1"/>
</dbReference>
<reference evidence="20 21" key="1">
    <citation type="submission" date="2018-03" db="EMBL/GenBank/DDBJ databases">
        <title>Genomic Encyclopedia of Archaeal and Bacterial Type Strains, Phase II (KMG-II): from individual species to whole genera.</title>
        <authorList>
            <person name="Goeker M."/>
        </authorList>
    </citation>
    <scope>NUCLEOTIDE SEQUENCE [LARGE SCALE GENOMIC DNA]</scope>
    <source>
        <strain evidence="20 21">DSM 25027</strain>
    </source>
</reference>
<name>A0A2T0M9D5_9FLAO</name>
<dbReference type="Gene3D" id="1.10.10.10">
    <property type="entry name" value="Winged helix-like DNA-binding domain superfamily/Winged helix DNA-binding domain"/>
    <property type="match status" value="1"/>
</dbReference>
<dbReference type="Gene3D" id="1.10.150.80">
    <property type="entry name" value="HRDC domain"/>
    <property type="match status" value="1"/>
</dbReference>
<dbReference type="OrthoDB" id="9763310at2"/>
<keyword evidence="21" id="KW-1185">Reference proteome</keyword>
<dbReference type="GO" id="GO:0003677">
    <property type="term" value="F:DNA binding"/>
    <property type="evidence" value="ECO:0007669"/>
    <property type="project" value="UniProtKB-KW"/>
</dbReference>
<dbReference type="Gene3D" id="1.10.10.1390">
    <property type="entry name" value="ATP-dependent DNA helicase RecQ"/>
    <property type="match status" value="1"/>
</dbReference>
<feature type="domain" description="HRDC" evidence="17">
    <location>
        <begin position="536"/>
        <end position="616"/>
    </location>
</feature>
<dbReference type="FunFam" id="3.40.50.300:FF:001051">
    <property type="entry name" value="ATP-dependent DNA helicase RecQ"/>
    <property type="match status" value="1"/>
</dbReference>
<protein>
    <recommendedName>
        <fullName evidence="16">DNA helicase RecQ</fullName>
        <ecNumber evidence="16">5.6.2.4</ecNumber>
    </recommendedName>
</protein>
<dbReference type="InterPro" id="IPR048671">
    <property type="entry name" value="RecQ-1-like_HTH"/>
</dbReference>
<dbReference type="Pfam" id="PF00270">
    <property type="entry name" value="DEAD"/>
    <property type="match status" value="1"/>
</dbReference>
<dbReference type="GO" id="GO:0043590">
    <property type="term" value="C:bacterial nucleoid"/>
    <property type="evidence" value="ECO:0007669"/>
    <property type="project" value="TreeGrafter"/>
</dbReference>
<dbReference type="EC" id="5.6.2.4" evidence="16"/>
<dbReference type="GO" id="GO:0043138">
    <property type="term" value="F:3'-5' DNA helicase activity"/>
    <property type="evidence" value="ECO:0007669"/>
    <property type="project" value="UniProtKB-EC"/>
</dbReference>
<keyword evidence="4" id="KW-0479">Metal-binding</keyword>
<dbReference type="SUPFAM" id="SSF47819">
    <property type="entry name" value="HRDC-like"/>
    <property type="match status" value="1"/>
</dbReference>
<dbReference type="SMART" id="SM00490">
    <property type="entry name" value="HELICc"/>
    <property type="match status" value="1"/>
</dbReference>
<dbReference type="InterPro" id="IPR004589">
    <property type="entry name" value="DNA_helicase_ATP-dep_RecQ"/>
</dbReference>
<keyword evidence="10" id="KW-0067">ATP-binding</keyword>
<evidence type="ECO:0000259" key="18">
    <source>
        <dbReference type="PROSITE" id="PS51192"/>
    </source>
</evidence>
<accession>A0A2T0M9D5</accession>
<dbReference type="InterPro" id="IPR014001">
    <property type="entry name" value="Helicase_ATP-bd"/>
</dbReference>
<dbReference type="GO" id="GO:0009432">
    <property type="term" value="P:SOS response"/>
    <property type="evidence" value="ECO:0007669"/>
    <property type="project" value="UniProtKB-UniRule"/>
</dbReference>
<dbReference type="Pfam" id="PF09382">
    <property type="entry name" value="RQC"/>
    <property type="match status" value="1"/>
</dbReference>
<dbReference type="RefSeq" id="WP_106145453.1">
    <property type="nucleotide sequence ID" value="NZ_PVYX01000002.1"/>
</dbReference>
<keyword evidence="6" id="KW-0227">DNA damage</keyword>
<dbReference type="PROSITE" id="PS51192">
    <property type="entry name" value="HELICASE_ATP_BIND_1"/>
    <property type="match status" value="1"/>
</dbReference>
<keyword evidence="9" id="KW-0862">Zinc</keyword>
<dbReference type="AlphaFoldDB" id="A0A2T0M9D5"/>
<dbReference type="CDD" id="cd17920">
    <property type="entry name" value="DEXHc_RecQ"/>
    <property type="match status" value="1"/>
</dbReference>
<dbReference type="GO" id="GO:0030894">
    <property type="term" value="C:replisome"/>
    <property type="evidence" value="ECO:0007669"/>
    <property type="project" value="TreeGrafter"/>
</dbReference>
<comment type="similarity">
    <text evidence="3">Belongs to the helicase family. RecQ subfamily.</text>
</comment>
<dbReference type="GO" id="GO:0016787">
    <property type="term" value="F:hydrolase activity"/>
    <property type="evidence" value="ECO:0007669"/>
    <property type="project" value="UniProtKB-KW"/>
</dbReference>
<dbReference type="InterPro" id="IPR036390">
    <property type="entry name" value="WH_DNA-bd_sf"/>
</dbReference>
<dbReference type="GO" id="GO:0006260">
    <property type="term" value="P:DNA replication"/>
    <property type="evidence" value="ECO:0007669"/>
    <property type="project" value="InterPro"/>
</dbReference>
<keyword evidence="11" id="KW-0238">DNA-binding</keyword>
<dbReference type="SMART" id="SM00487">
    <property type="entry name" value="DEXDc"/>
    <property type="match status" value="1"/>
</dbReference>
<sequence length="733" mass="82459">MNLTNSDLLESLKKYFGFSQFKGLQEDVIKNIVHDKNTFVIMPTGGGKSLCYQLPALMKEGTAIVVSPLIALMKNQVDAIRGVSEQHGIAHVLNSSLTKTEVKQVKEDICNGVTKLLYVAPESLTKEENVDFLSSVSLSFVAVDEAHCISEWGHDFRPEYRNLKSIIARLGDDIPIIGLTATATPKVQEDIIKNLGITDAKVFKASFNRPNLFYEVRPKTQNVDADIIRFVKQNQGKSGIVYCLSRKRVEELAQVLQVNGVSAVPYHAGFDAKTRSKYQDMFLMEEVDVVVATIAFGMGIDKPDVRFVIHHDIPKSIESYYQETGRAGRDGGEGHCLAFYSYKDVEKLEKFMSGKPVAEQEIGNALLQEIVAYAETSMSRRKFILHYFGEEFDEVNGEGADMDDNTRNPKKKEEAQEEVLQLLTVVQKTNEKFKTKEIVKILVGKVNAMISSHKTDEKDFFGIGKAKDEAFWMALTRQVLVAGLLKKEIERYGILHLTEMGKTFLENPSSFMMTQDHVYTEESNNGIITAGKSSGGAADENLLKLLKDLRKREAKKLQVPPFVVFQDPSLDDMALKYPINMQELLNIHGVGEGKAKKYGKPFVELITSYVEENEVIRPDDLVVKSTGANSGLKLYIIQNVDRKLPLDDIASAKGLELPALIKEMEQIVFSGTKLNISYWIDEILDEDQQEEIHDYFLEADTDSISEAVEEFEGDYEDEELRLYRLKFISEVAN</sequence>
<dbReference type="Gene3D" id="3.40.50.300">
    <property type="entry name" value="P-loop containing nucleotide triphosphate hydrolases"/>
    <property type="match status" value="2"/>
</dbReference>
<evidence type="ECO:0000256" key="14">
    <source>
        <dbReference type="ARBA" id="ARBA00023235"/>
    </source>
</evidence>
<evidence type="ECO:0000256" key="7">
    <source>
        <dbReference type="ARBA" id="ARBA00022801"/>
    </source>
</evidence>
<comment type="cofactor">
    <cofactor evidence="2">
        <name>Zn(2+)</name>
        <dbReference type="ChEBI" id="CHEBI:29105"/>
    </cofactor>
</comment>
<dbReference type="GO" id="GO:0046872">
    <property type="term" value="F:metal ion binding"/>
    <property type="evidence" value="ECO:0007669"/>
    <property type="project" value="UniProtKB-KW"/>
</dbReference>
<evidence type="ECO:0000256" key="5">
    <source>
        <dbReference type="ARBA" id="ARBA00022741"/>
    </source>
</evidence>
<dbReference type="EMBL" id="PVYX01000002">
    <property type="protein sequence ID" value="PRX54146.1"/>
    <property type="molecule type" value="Genomic_DNA"/>
</dbReference>
<dbReference type="InterPro" id="IPR010997">
    <property type="entry name" value="HRDC-like_sf"/>
</dbReference>
<dbReference type="SMART" id="SM00341">
    <property type="entry name" value="HRDC"/>
    <property type="match status" value="1"/>
</dbReference>
<gene>
    <name evidence="20" type="ORF">CLV81_2542</name>
</gene>
<evidence type="ECO:0000256" key="8">
    <source>
        <dbReference type="ARBA" id="ARBA00022806"/>
    </source>
</evidence>
<dbReference type="SMART" id="SM00956">
    <property type="entry name" value="RQC"/>
    <property type="match status" value="1"/>
</dbReference>
<comment type="catalytic activity">
    <reaction evidence="15">
        <text>Couples ATP hydrolysis with the unwinding of duplex DNA by translocating in the 3'-5' direction.</text>
        <dbReference type="EC" id="5.6.2.4"/>
    </reaction>
</comment>
<dbReference type="PROSITE" id="PS51194">
    <property type="entry name" value="HELICASE_CTER"/>
    <property type="match status" value="1"/>
</dbReference>
<comment type="caution">
    <text evidence="20">The sequence shown here is derived from an EMBL/GenBank/DDBJ whole genome shotgun (WGS) entry which is preliminary data.</text>
</comment>
<dbReference type="InterPro" id="IPR002121">
    <property type="entry name" value="HRDC_dom"/>
</dbReference>
<keyword evidence="5" id="KW-0547">Nucleotide-binding</keyword>
<dbReference type="PANTHER" id="PTHR13710:SF105">
    <property type="entry name" value="ATP-DEPENDENT DNA HELICASE Q1"/>
    <property type="match status" value="1"/>
</dbReference>
<evidence type="ECO:0000256" key="11">
    <source>
        <dbReference type="ARBA" id="ARBA00023125"/>
    </source>
</evidence>
<dbReference type="FunFam" id="3.40.50.300:FF:000156">
    <property type="entry name" value="ATP-dependent DNA helicase recQ"/>
    <property type="match status" value="1"/>
</dbReference>
<dbReference type="NCBIfam" id="TIGR01389">
    <property type="entry name" value="recQ"/>
    <property type="match status" value="1"/>
</dbReference>
<dbReference type="PANTHER" id="PTHR13710">
    <property type="entry name" value="DNA HELICASE RECQ FAMILY MEMBER"/>
    <property type="match status" value="1"/>
</dbReference>
<dbReference type="Pfam" id="PF00271">
    <property type="entry name" value="Helicase_C"/>
    <property type="match status" value="1"/>
</dbReference>
<dbReference type="SUPFAM" id="SSF52540">
    <property type="entry name" value="P-loop containing nucleoside triphosphate hydrolases"/>
    <property type="match status" value="1"/>
</dbReference>
<evidence type="ECO:0000313" key="21">
    <source>
        <dbReference type="Proteomes" id="UP000237640"/>
    </source>
</evidence>
<dbReference type="InterPro" id="IPR006293">
    <property type="entry name" value="DNA_helicase_ATP-dep_RecQ_bac"/>
</dbReference>
<comment type="cofactor">
    <cofactor evidence="1">
        <name>Mg(2+)</name>
        <dbReference type="ChEBI" id="CHEBI:18420"/>
    </cofactor>
</comment>
<feature type="domain" description="Helicase C-terminal" evidence="19">
    <location>
        <begin position="222"/>
        <end position="379"/>
    </location>
</feature>
<dbReference type="InterPro" id="IPR001650">
    <property type="entry name" value="Helicase_C-like"/>
</dbReference>
<dbReference type="Pfam" id="PF21220">
    <property type="entry name" value="RecQ-1-like_HTH"/>
    <property type="match status" value="1"/>
</dbReference>
<evidence type="ECO:0000313" key="20">
    <source>
        <dbReference type="EMBL" id="PRX54146.1"/>
    </source>
</evidence>
<keyword evidence="14" id="KW-0413">Isomerase</keyword>
<dbReference type="NCBIfam" id="TIGR00614">
    <property type="entry name" value="recQ_fam"/>
    <property type="match status" value="1"/>
</dbReference>
<keyword evidence="12" id="KW-0233">DNA recombination</keyword>
<evidence type="ECO:0000256" key="13">
    <source>
        <dbReference type="ARBA" id="ARBA00023204"/>
    </source>
</evidence>